<dbReference type="Pfam" id="PF02514">
    <property type="entry name" value="CobN-Mg_chel"/>
    <property type="match status" value="1"/>
</dbReference>
<feature type="domain" description="CobN/magnesium chelatase" evidence="3">
    <location>
        <begin position="125"/>
        <end position="1372"/>
    </location>
</feature>
<dbReference type="PANTHER" id="PTHR44119">
    <property type="entry name" value="MAGNESIUM-CHELATASE SUBUNIT CHLH, CHLOROPLASTIC"/>
    <property type="match status" value="1"/>
</dbReference>
<dbReference type="InterPro" id="IPR003672">
    <property type="entry name" value="CobN/Mg_chltase"/>
</dbReference>
<feature type="region of interest" description="Disordered" evidence="1">
    <location>
        <begin position="810"/>
        <end position="890"/>
    </location>
</feature>
<sequence length="1482" mass="164279">MKRKIYLWIGIVAVVLAAAFFAYSKWMAPTRVAFVNYQAISLGSIYKANDNSHIKLVEVSTDELDKLKDFDMIFISGMGLRIVEEQREVLQRLADKGVPIYTSMATNPDNNICNLDSVVRDSIKTYLDGGSKKNYRSLLNYVRKVVDGKRFFINEPEPAVERAQDIIYHPNPSGNDRDDDLEFHSVADYEAWLKKQNLWHEGAHKIVVTGQMADPTGLIDALQKAGMNVYPIYAREKWFDYLNAINPAMVINMAHGRLGDEMVDWLREHNVTMLAPLTVNRLVEDWENDPMGMSGGFMSQSVTMPEIDGAIRTTALFAQYEDKDGYRHSFAVPERLETFVETVKRFLDLRTKPNREKRVAIYYLKGQGQGATMTAGGMEVAPSLYNFLKRLKDEGYKVDNLPANHRELEKMIMQQGAVLGVYAEGAIAEFMKTGNPELIKKEDYEAWVKQALRPEKYKEVVAANGDFPGQYMATADGRLGVARLQFGNVVVMPQNAAGSGTNAFKILHGTDAAPPHPYIASYLWMRFGFKADALIHFGTHGSLEFTPRKQVALSSNDWPDRLVGPLPHFYVYTIGNVGEGIIAKRRSYATLTSYLTPPFMESSVRGMYRELTEALKIYDHLAEDINERREQGKAPDARMEDDLKRAAINVKAATVKLGIHRDLELDSIAGKPYSEDEIRRVENFAEELATEKITGQLYTMGVPYESARITSSVLAMATDPIAYGLWALDKQKGRTHIDADRDRVKFTQVYLDPAKELVNRLLTQPTMATDELVCRTAKITPEELAKAREIIADRNAPRGMAAMMMMTGNKKKGGMPGMPPAGMPGGKPAGHPGGMPGGKADAKPAGHPRGMPGGKADAKPAGHPGGMPGGKADAKPAGHPGGMPGGKADAKPAGHPGGMPGGMPPKGMGGMMGGKKKTYTKEEVHLADAIMEVERTILNVNKYKTYLMESPESELRSNMNALKGGYVAPSPGGDPIANPNTLPTGRNLYSINAEATPSEAAWEKGKRLANATIELYRKRHNNEYPRKVSYTLWSGEFIETEGATIAQILYMLGVEPVRDAFGRVSDLRLIPSSELGRPRIDVVVQTSGQLRDLAASRLFLINRAVEMAAAAKDDKFDNQVSEGVTEAQRTLLSKGLSPREAQEMATYRVFGGVNGNYGTGIQGMVESGDRWEKESEIAETYIHNMGAFYGSEKQWELFRQYAFEAALTRTDVVVQPRQSNTWGALSLDHVYEFMGGMNLSVRHVTGKDPDAYLSDYRNRSNVRMQEVKEAIGVEARTTILNPTYIKEKMKGEASSAGVFAETVRNTYAWNVMKPSAIDDELWDEIFDVYVKDKYDLKVDEFFREQNPATLEEITAVMMETIRKGMWKATPEQIAELARVHTETVNKYGAACSGFVCDNAKLKDFIASKADASAAAQYKQKIAEAREANLADKDAKSVVLEKDKQNAVDETADSTGRHMILIAAIALVVAIAAFLIIRRRRKN</sequence>
<reference evidence="4 5" key="1">
    <citation type="submission" date="2013-11" db="EMBL/GenBank/DDBJ databases">
        <title>Single cell genomics of uncultured Tannerella BU063 (oral taxon 286).</title>
        <authorList>
            <person name="Beall C.J."/>
            <person name="Campbell A.G."/>
            <person name="Griffen A.L."/>
            <person name="Podar M."/>
            <person name="Leys E.J."/>
        </authorList>
    </citation>
    <scope>NUCLEOTIDE SEQUENCE [LARGE SCALE GENOMIC DNA]</scope>
    <source>
        <strain evidence="4">Cell 5</strain>
    </source>
</reference>
<keyword evidence="2" id="KW-0812">Transmembrane</keyword>
<evidence type="ECO:0000313" key="5">
    <source>
        <dbReference type="Proteomes" id="UP000018872"/>
    </source>
</evidence>
<keyword evidence="2" id="KW-0472">Membrane</keyword>
<gene>
    <name evidence="4" type="ORF">T229_04310</name>
</gene>
<dbReference type="PANTHER" id="PTHR44119:SF4">
    <property type="entry name" value="AEROBIC COBALTOCHELATASE SUBUNIT COBN"/>
    <property type="match status" value="1"/>
</dbReference>
<dbReference type="EMBL" id="AYYC01000547">
    <property type="protein sequence ID" value="ETK05264.1"/>
    <property type="molecule type" value="Genomic_DNA"/>
</dbReference>
<dbReference type="Proteomes" id="UP000018872">
    <property type="component" value="Unassembled WGS sequence"/>
</dbReference>
<organism evidence="4 5">
    <name type="scientific">Tannerella sp. oral taxon BU063 isolate Cell 5</name>
    <dbReference type="NCBI Taxonomy" id="1410950"/>
    <lineage>
        <taxon>Bacteria</taxon>
        <taxon>Pseudomonadati</taxon>
        <taxon>Bacteroidota</taxon>
        <taxon>Bacteroidia</taxon>
        <taxon>Bacteroidales</taxon>
        <taxon>Tannerellaceae</taxon>
        <taxon>Tannerella</taxon>
    </lineage>
</organism>
<feature type="transmembrane region" description="Helical" evidence="2">
    <location>
        <begin position="5"/>
        <end position="23"/>
    </location>
</feature>
<feature type="compositionally biased region" description="Gly residues" evidence="1">
    <location>
        <begin position="823"/>
        <end position="837"/>
    </location>
</feature>
<proteinExistence type="predicted"/>
<dbReference type="PATRIC" id="fig|1410950.3.peg.453"/>
<keyword evidence="2" id="KW-1133">Transmembrane helix</keyword>
<name>W2CDF0_9BACT</name>
<protein>
    <submittedName>
        <fullName evidence="4">Protoporphyrin IX magnesium chelatase</fullName>
    </submittedName>
</protein>
<feature type="transmembrane region" description="Helical" evidence="2">
    <location>
        <begin position="1458"/>
        <end position="1476"/>
    </location>
</feature>
<evidence type="ECO:0000259" key="3">
    <source>
        <dbReference type="Pfam" id="PF02514"/>
    </source>
</evidence>
<accession>W2CDF0</accession>
<evidence type="ECO:0000313" key="4">
    <source>
        <dbReference type="EMBL" id="ETK05264.1"/>
    </source>
</evidence>
<evidence type="ECO:0000256" key="2">
    <source>
        <dbReference type="SAM" id="Phobius"/>
    </source>
</evidence>
<comment type="caution">
    <text evidence="4">The sequence shown here is derived from an EMBL/GenBank/DDBJ whole genome shotgun (WGS) entry which is preliminary data.</text>
</comment>
<evidence type="ECO:0000256" key="1">
    <source>
        <dbReference type="SAM" id="MobiDB-lite"/>
    </source>
</evidence>